<gene>
    <name evidence="1" type="ORF">H8S84_14345</name>
</gene>
<dbReference type="GO" id="GO:0110001">
    <property type="term" value="C:toxin-antitoxin complex"/>
    <property type="evidence" value="ECO:0007669"/>
    <property type="project" value="InterPro"/>
</dbReference>
<dbReference type="GO" id="GO:0004519">
    <property type="term" value="F:endonuclease activity"/>
    <property type="evidence" value="ECO:0007669"/>
    <property type="project" value="InterPro"/>
</dbReference>
<protein>
    <submittedName>
        <fullName evidence="1">Type II toxin-antitoxin system HigB family toxin</fullName>
    </submittedName>
</protein>
<dbReference type="RefSeq" id="WP_187068047.1">
    <property type="nucleotide sequence ID" value="NZ_JACRVF010000004.1"/>
</dbReference>
<dbReference type="Proteomes" id="UP000603640">
    <property type="component" value="Unassembled WGS sequence"/>
</dbReference>
<keyword evidence="2" id="KW-1185">Reference proteome</keyword>
<accession>A0A923NBS4</accession>
<reference evidence="1" key="1">
    <citation type="submission" date="2020-08" db="EMBL/GenBank/DDBJ databases">
        <title>Pontibacter sp. SD6 16S ribosomal RNA gene Genome sequencing and assembly.</title>
        <authorList>
            <person name="Kang M."/>
        </authorList>
    </citation>
    <scope>NUCLEOTIDE SEQUENCE</scope>
    <source>
        <strain evidence="1">SD6</strain>
    </source>
</reference>
<dbReference type="InterPro" id="IPR018669">
    <property type="entry name" value="Toxin_HigB"/>
</dbReference>
<proteinExistence type="predicted"/>
<dbReference type="GO" id="GO:0003723">
    <property type="term" value="F:RNA binding"/>
    <property type="evidence" value="ECO:0007669"/>
    <property type="project" value="InterPro"/>
</dbReference>
<dbReference type="AlphaFoldDB" id="A0A923NBS4"/>
<evidence type="ECO:0000313" key="2">
    <source>
        <dbReference type="Proteomes" id="UP000603640"/>
    </source>
</evidence>
<comment type="caution">
    <text evidence="1">The sequence shown here is derived from an EMBL/GenBank/DDBJ whole genome shotgun (WGS) entry which is preliminary data.</text>
</comment>
<dbReference type="Pfam" id="PF09907">
    <property type="entry name" value="HigB_toxin"/>
    <property type="match status" value="1"/>
</dbReference>
<organism evidence="1 2">
    <name type="scientific">Pontibacter cellulosilyticus</name>
    <dbReference type="NCBI Taxonomy" id="1720253"/>
    <lineage>
        <taxon>Bacteria</taxon>
        <taxon>Pseudomonadati</taxon>
        <taxon>Bacteroidota</taxon>
        <taxon>Cytophagia</taxon>
        <taxon>Cytophagales</taxon>
        <taxon>Hymenobacteraceae</taxon>
        <taxon>Pontibacter</taxon>
    </lineage>
</organism>
<sequence length="109" mass="12665">MDVLGRNKITKYVKNKHELAREFNAFVSKIKSSEWKSASDVKETFPDSDHIVGDVYIFNISSSRSMAMVYFKEQEVEIVWAGNHDDYETTFRNNTSTIKKFLKKKGFSV</sequence>
<evidence type="ECO:0000313" key="1">
    <source>
        <dbReference type="EMBL" id="MBC5994025.1"/>
    </source>
</evidence>
<name>A0A923NBS4_9BACT</name>
<dbReference type="EMBL" id="JACRVF010000004">
    <property type="protein sequence ID" value="MBC5994025.1"/>
    <property type="molecule type" value="Genomic_DNA"/>
</dbReference>